<accession>A0A8X6T0U6</accession>
<proteinExistence type="predicted"/>
<keyword evidence="2" id="KW-1185">Reference proteome</keyword>
<dbReference type="AlphaFoldDB" id="A0A8X6T0U6"/>
<reference evidence="1" key="1">
    <citation type="submission" date="2020-08" db="EMBL/GenBank/DDBJ databases">
        <title>Multicomponent nature underlies the extraordinary mechanical properties of spider dragline silk.</title>
        <authorList>
            <person name="Kono N."/>
            <person name="Nakamura H."/>
            <person name="Mori M."/>
            <person name="Yoshida Y."/>
            <person name="Ohtoshi R."/>
            <person name="Malay A.D."/>
            <person name="Moran D.A.P."/>
            <person name="Tomita M."/>
            <person name="Numata K."/>
            <person name="Arakawa K."/>
        </authorList>
    </citation>
    <scope>NUCLEOTIDE SEQUENCE</scope>
</reference>
<sequence length="109" mass="12552">MNRYTNAKLADIPLRQKFTCRCSVAWRTISSVAANVSSNPRSDASEHGCFIAMIEDTLVNSEMNWCYEYPSLLLRSMKRSVIFEYVLQSMSHRCRACIHANDSNFKHLL</sequence>
<organism evidence="1 2">
    <name type="scientific">Trichonephila clavipes</name>
    <name type="common">Golden silk orbweaver</name>
    <name type="synonym">Nephila clavipes</name>
    <dbReference type="NCBI Taxonomy" id="2585209"/>
    <lineage>
        <taxon>Eukaryota</taxon>
        <taxon>Metazoa</taxon>
        <taxon>Ecdysozoa</taxon>
        <taxon>Arthropoda</taxon>
        <taxon>Chelicerata</taxon>
        <taxon>Arachnida</taxon>
        <taxon>Araneae</taxon>
        <taxon>Araneomorphae</taxon>
        <taxon>Entelegynae</taxon>
        <taxon>Araneoidea</taxon>
        <taxon>Nephilidae</taxon>
        <taxon>Trichonephila</taxon>
    </lineage>
</organism>
<evidence type="ECO:0000313" key="2">
    <source>
        <dbReference type="Proteomes" id="UP000887159"/>
    </source>
</evidence>
<comment type="caution">
    <text evidence="1">The sequence shown here is derived from an EMBL/GenBank/DDBJ whole genome shotgun (WGS) entry which is preliminary data.</text>
</comment>
<protein>
    <submittedName>
        <fullName evidence="1">Uncharacterized protein</fullName>
    </submittedName>
</protein>
<dbReference type="Proteomes" id="UP000887159">
    <property type="component" value="Unassembled WGS sequence"/>
</dbReference>
<name>A0A8X6T0U6_TRICX</name>
<dbReference type="EMBL" id="BMAU01021358">
    <property type="protein sequence ID" value="GFY21751.1"/>
    <property type="molecule type" value="Genomic_DNA"/>
</dbReference>
<evidence type="ECO:0000313" key="1">
    <source>
        <dbReference type="EMBL" id="GFY21751.1"/>
    </source>
</evidence>
<gene>
    <name evidence="1" type="ORF">TNCV_1168951</name>
</gene>